<feature type="transmembrane region" description="Helical" evidence="8">
    <location>
        <begin position="12"/>
        <end position="40"/>
    </location>
</feature>
<evidence type="ECO:0000256" key="6">
    <source>
        <dbReference type="ARBA" id="ARBA00022989"/>
    </source>
</evidence>
<evidence type="ECO:0000256" key="1">
    <source>
        <dbReference type="ARBA" id="ARBA00004377"/>
    </source>
</evidence>
<keyword evidence="4" id="KW-0997">Cell inner membrane</keyword>
<evidence type="ECO:0000256" key="8">
    <source>
        <dbReference type="SAM" id="Phobius"/>
    </source>
</evidence>
<evidence type="ECO:0000256" key="5">
    <source>
        <dbReference type="ARBA" id="ARBA00022692"/>
    </source>
</evidence>
<dbReference type="InterPro" id="IPR051621">
    <property type="entry name" value="T2SS_protein_J"/>
</dbReference>
<dbReference type="PANTHER" id="PTHR39583:SF2">
    <property type="entry name" value="TYPE II SECRETION SYSTEM PROTEIN J"/>
    <property type="match status" value="1"/>
</dbReference>
<dbReference type="RefSeq" id="WP_126008809.1">
    <property type="nucleotide sequence ID" value="NZ_CP032509.1"/>
</dbReference>
<evidence type="ECO:0008006" key="11">
    <source>
        <dbReference type="Google" id="ProtNLM"/>
    </source>
</evidence>
<keyword evidence="2" id="KW-1003">Cell membrane</keyword>
<sequence length="214" mass="22929">MSDTVSTSREDGFALLEAVVVLAITAMVFVALAVSTGLVVRNAKAMSERTNLAEMLMGGLEAWRHDVAAAFIPGDVSNGPSMTGSADAMTFVTARFGIDGIPARVTYRAQNTRVDRTVANYTSVAADRSPAASAEAVLDGPWRFRFAYRARHGEGRWLDSWTRANELPAFVRLSVLAAQAPETIIAEVVAPIRANRTTVCLDACVAVLDRTGRP</sequence>
<gene>
    <name evidence="9" type="ORF">D5400_06620</name>
</gene>
<dbReference type="SUPFAM" id="SSF54523">
    <property type="entry name" value="Pili subunits"/>
    <property type="match status" value="1"/>
</dbReference>
<evidence type="ECO:0000256" key="3">
    <source>
        <dbReference type="ARBA" id="ARBA00022481"/>
    </source>
</evidence>
<proteinExistence type="predicted"/>
<dbReference type="PANTHER" id="PTHR39583">
    <property type="entry name" value="TYPE II SECRETION SYSTEM PROTEIN J-RELATED"/>
    <property type="match status" value="1"/>
</dbReference>
<dbReference type="GO" id="GO:0005886">
    <property type="term" value="C:plasma membrane"/>
    <property type="evidence" value="ECO:0007669"/>
    <property type="project" value="UniProtKB-SubCell"/>
</dbReference>
<dbReference type="OrthoDB" id="8442043at2"/>
<dbReference type="KEGG" id="abaw:D5400_06620"/>
<dbReference type="InterPro" id="IPR045584">
    <property type="entry name" value="Pilin-like"/>
</dbReference>
<keyword evidence="10" id="KW-1185">Reference proteome</keyword>
<reference evidence="9 10" key="1">
    <citation type="submission" date="2018-09" db="EMBL/GenBank/DDBJ databases">
        <title>Marinorhizobium profundi gen. nov., sp. nov., isolated from a deep-sea sediment sample from the New Britain Trench and proposal of Marinorhizobiaceae fam. nov. in the order Rhizobiales of the class Alphaproteobacteria.</title>
        <authorList>
            <person name="Cao J."/>
        </authorList>
    </citation>
    <scope>NUCLEOTIDE SEQUENCE [LARGE SCALE GENOMIC DNA]</scope>
    <source>
        <strain evidence="9 10">WS11</strain>
    </source>
</reference>
<evidence type="ECO:0000313" key="9">
    <source>
        <dbReference type="EMBL" id="AZN70994.1"/>
    </source>
</evidence>
<evidence type="ECO:0000313" key="10">
    <source>
        <dbReference type="Proteomes" id="UP000268192"/>
    </source>
</evidence>
<accession>A0A3Q8XML7</accession>
<comment type="subcellular location">
    <subcellularLocation>
        <location evidence="1">Cell inner membrane</location>
        <topology evidence="1">Single-pass membrane protein</topology>
    </subcellularLocation>
</comment>
<dbReference type="Proteomes" id="UP000268192">
    <property type="component" value="Chromosome"/>
</dbReference>
<keyword evidence="6 8" id="KW-1133">Transmembrane helix</keyword>
<keyword evidence="3" id="KW-0488">Methylation</keyword>
<evidence type="ECO:0000256" key="4">
    <source>
        <dbReference type="ARBA" id="ARBA00022519"/>
    </source>
</evidence>
<keyword evidence="5 8" id="KW-0812">Transmembrane</keyword>
<keyword evidence="7 8" id="KW-0472">Membrane</keyword>
<evidence type="ECO:0000256" key="7">
    <source>
        <dbReference type="ARBA" id="ARBA00023136"/>
    </source>
</evidence>
<organism evidence="9 10">
    <name type="scientific">Georhizobium profundi</name>
    <dbReference type="NCBI Taxonomy" id="2341112"/>
    <lineage>
        <taxon>Bacteria</taxon>
        <taxon>Pseudomonadati</taxon>
        <taxon>Pseudomonadota</taxon>
        <taxon>Alphaproteobacteria</taxon>
        <taxon>Hyphomicrobiales</taxon>
        <taxon>Rhizobiaceae</taxon>
        <taxon>Georhizobium</taxon>
    </lineage>
</organism>
<evidence type="ECO:0000256" key="2">
    <source>
        <dbReference type="ARBA" id="ARBA00022475"/>
    </source>
</evidence>
<protein>
    <recommendedName>
        <fullName evidence="11">Prepilin-type N-terminal cleavage/methylation domain-containing protein</fullName>
    </recommendedName>
</protein>
<dbReference type="EMBL" id="CP032509">
    <property type="protein sequence ID" value="AZN70994.1"/>
    <property type="molecule type" value="Genomic_DNA"/>
</dbReference>
<name>A0A3Q8XML7_9HYPH</name>
<dbReference type="AlphaFoldDB" id="A0A3Q8XML7"/>